<sequence>MRYTARAFCKFMMDSIVAKGTPVREIKKQIIEEAKVQGIDCVLELDKMRLRDKRGVSPGIVYFDDKFIDIGREMFVEPLKGPEMKKYYGQMQVYVIRWHPSQCSVDPIEEIILDEYIYMYNNHKHVIEKLSELSGVPAEYIYYTQTKSFPVEISCLHIEKKLKWYSVSSDTYSLRLYDVDGTVLYYKY</sequence>
<reference evidence="2" key="1">
    <citation type="submission" date="2017-05" db="UniProtKB">
        <authorList>
            <consortium name="EnsemblMetazoa"/>
        </authorList>
    </citation>
    <scope>IDENTIFICATION</scope>
</reference>
<dbReference type="EnsemblMetazoa" id="Aqu2.1.32159_001">
    <property type="protein sequence ID" value="Aqu2.1.32159_001"/>
    <property type="gene ID" value="Aqu2.1.32159"/>
</dbReference>
<dbReference type="AlphaFoldDB" id="A0A1X7UXB3"/>
<evidence type="ECO:0000259" key="1">
    <source>
        <dbReference type="Pfam" id="PF19718"/>
    </source>
</evidence>
<protein>
    <recommendedName>
        <fullName evidence="1">Ubiquitin carboxyl-terminal hydrolase 47 C-terminal domain-containing protein</fullName>
    </recommendedName>
</protein>
<accession>A0A1X7UXB3</accession>
<dbReference type="OrthoDB" id="289038at2759"/>
<name>A0A1X7UXB3_AMPQE</name>
<evidence type="ECO:0000313" key="2">
    <source>
        <dbReference type="EnsemblMetazoa" id="Aqu2.1.32159_001"/>
    </source>
</evidence>
<proteinExistence type="predicted"/>
<organism evidence="2">
    <name type="scientific">Amphimedon queenslandica</name>
    <name type="common">Sponge</name>
    <dbReference type="NCBI Taxonomy" id="400682"/>
    <lineage>
        <taxon>Eukaryota</taxon>
        <taxon>Metazoa</taxon>
        <taxon>Porifera</taxon>
        <taxon>Demospongiae</taxon>
        <taxon>Heteroscleromorpha</taxon>
        <taxon>Haplosclerida</taxon>
        <taxon>Niphatidae</taxon>
        <taxon>Amphimedon</taxon>
    </lineage>
</organism>
<dbReference type="InterPro" id="IPR045578">
    <property type="entry name" value="USP47_C"/>
</dbReference>
<dbReference type="InParanoid" id="A0A1X7UXB3"/>
<dbReference type="Pfam" id="PF19718">
    <property type="entry name" value="USP47_C"/>
    <property type="match status" value="1"/>
</dbReference>
<feature type="domain" description="Ubiquitin carboxyl-terminal hydrolase 47 C-terminal" evidence="1">
    <location>
        <begin position="7"/>
        <end position="187"/>
    </location>
</feature>
<dbReference type="eggNOG" id="KOG4598">
    <property type="taxonomic scope" value="Eukaryota"/>
</dbReference>